<keyword evidence="3" id="KW-1185">Reference proteome</keyword>
<evidence type="ECO:0000313" key="3">
    <source>
        <dbReference type="Proteomes" id="UP000190395"/>
    </source>
</evidence>
<proteinExistence type="predicted"/>
<dbReference type="RefSeq" id="WP_078930297.1">
    <property type="nucleotide sequence ID" value="NZ_CAMCOW010000046.1"/>
</dbReference>
<sequence>MVDFDELKEKTSDFIREKPLLARISAIFLIFFVIALTVVFIQSKKPKAKNFEKPENVLTSEPMTPEYLEIEKDYYLSRKTENSWSDEEINKYFSKPDSRLIEELENSNDKIIDEITGAAP</sequence>
<dbReference type="AlphaFoldDB" id="A0A1T4LHY9"/>
<evidence type="ECO:0000256" key="1">
    <source>
        <dbReference type="SAM" id="Phobius"/>
    </source>
</evidence>
<dbReference type="GeneID" id="303366817"/>
<keyword evidence="1" id="KW-0472">Membrane</keyword>
<dbReference type="EMBL" id="FUXC01000002">
    <property type="protein sequence ID" value="SJZ54419.1"/>
    <property type="molecule type" value="Genomic_DNA"/>
</dbReference>
<reference evidence="2 3" key="1">
    <citation type="submission" date="2017-02" db="EMBL/GenBank/DDBJ databases">
        <authorList>
            <person name="Peterson S.W."/>
        </authorList>
    </citation>
    <scope>NUCLEOTIDE SEQUENCE [LARGE SCALE GENOMIC DNA]</scope>
    <source>
        <strain evidence="2 3">ATCC BAA-909</strain>
    </source>
</reference>
<protein>
    <submittedName>
        <fullName evidence="2">Uncharacterized protein</fullName>
    </submittedName>
</protein>
<dbReference type="OrthoDB" id="360754at2"/>
<organism evidence="2 3">
    <name type="scientific">Treponema berlinense</name>
    <dbReference type="NCBI Taxonomy" id="225004"/>
    <lineage>
        <taxon>Bacteria</taxon>
        <taxon>Pseudomonadati</taxon>
        <taxon>Spirochaetota</taxon>
        <taxon>Spirochaetia</taxon>
        <taxon>Spirochaetales</taxon>
        <taxon>Treponemataceae</taxon>
        <taxon>Treponema</taxon>
    </lineage>
</organism>
<keyword evidence="1" id="KW-1133">Transmembrane helix</keyword>
<feature type="transmembrane region" description="Helical" evidence="1">
    <location>
        <begin position="20"/>
        <end position="41"/>
    </location>
</feature>
<name>A0A1T4LHY9_9SPIR</name>
<accession>A0A1T4LHY9</accession>
<gene>
    <name evidence="2" type="ORF">SAMN02745152_00547</name>
</gene>
<dbReference type="STRING" id="225004.SAMN02745152_00547"/>
<keyword evidence="1" id="KW-0812">Transmembrane</keyword>
<dbReference type="Proteomes" id="UP000190395">
    <property type="component" value="Unassembled WGS sequence"/>
</dbReference>
<evidence type="ECO:0000313" key="2">
    <source>
        <dbReference type="EMBL" id="SJZ54419.1"/>
    </source>
</evidence>